<dbReference type="Gene3D" id="2.60.120.1130">
    <property type="match status" value="1"/>
</dbReference>
<accession>A0ABT6YD32</accession>
<reference evidence="1 2" key="1">
    <citation type="submission" date="2023-05" db="EMBL/GenBank/DDBJ databases">
        <title>Novel species of genus Flectobacillus isolated from stream in China.</title>
        <authorList>
            <person name="Lu H."/>
        </authorList>
    </citation>
    <scope>NUCLEOTIDE SEQUENCE [LARGE SCALE GENOMIC DNA]</scope>
    <source>
        <strain evidence="1 2">KCTC 42575</strain>
    </source>
</reference>
<sequence length="657" mass="74345">MNYFSALKFKVLLIALIFSFNGLMAQKSPIKFGDIPTSDLEAKVYAIDSSASAVILCDYATLTYAYYSSGLKTMFTHHRRIKILKKSGYDWATFETMTRGGSQESISGIKGATYRLVGGKVQVDKLEKSAIFENKSDKNFTSHKFTLPNVQEGSVVEFTYQIQSNYDTEIPTWRFQHSIPTLWSEYWVNAPNFYVFRLHTQGYEPFVISKQDQSSIMLEGSSYASTEYHLAVKDAPAIKEEPYTTTIEDFTAKIQFEIAAYVPPNGISKSFSLTWENLDAALLGYDSFGKLAKPDGAVRDIVPFLKRTDSDTLAHLNKVLDYVQKAVLWNGEASMYGSNTRKKVLESKLGNSADLNLLLVAILKELKYEAQPLILSTRNHGMVNESQVLEKRFNYVVAGVLMPNQQWLLLDATDPMCKAGSVPFRCLNQQGRIVASGTGEWVEITPKEKYTAAQSVLVTVKANGDAEIKGDLLFQGYAAMAMRKVYQKEGEKALGEYLKKEYPNLQFKSFKVTGQSKYEDAFTISIDAEVSEAVNILGERMYIKPSFGLIDTENPFHNKDRKFPVNFGYLQDDLSTIMINLPEGYAVEELPKSVKAVTPDKMVNYTYQILANGNQIAFMNKLFVKKTYFYAEEYHDLRQVFDLIEQRNLQQIVLKKK</sequence>
<evidence type="ECO:0000313" key="2">
    <source>
        <dbReference type="Proteomes" id="UP001236507"/>
    </source>
</evidence>
<dbReference type="Proteomes" id="UP001236507">
    <property type="component" value="Unassembled WGS sequence"/>
</dbReference>
<proteinExistence type="predicted"/>
<comment type="caution">
    <text evidence="1">The sequence shown here is derived from an EMBL/GenBank/DDBJ whole genome shotgun (WGS) entry which is preliminary data.</text>
</comment>
<keyword evidence="2" id="KW-1185">Reference proteome</keyword>
<name>A0ABT6YD32_9BACT</name>
<protein>
    <recommendedName>
        <fullName evidence="3">DUF3857 domain-containing protein</fullName>
    </recommendedName>
</protein>
<dbReference type="EMBL" id="JASHIF010000020">
    <property type="protein sequence ID" value="MDI9861496.1"/>
    <property type="molecule type" value="Genomic_DNA"/>
</dbReference>
<evidence type="ECO:0000313" key="1">
    <source>
        <dbReference type="EMBL" id="MDI9861496.1"/>
    </source>
</evidence>
<dbReference type="RefSeq" id="WP_283345892.1">
    <property type="nucleotide sequence ID" value="NZ_JASHIF010000020.1"/>
</dbReference>
<dbReference type="Gene3D" id="2.60.40.3140">
    <property type="match status" value="1"/>
</dbReference>
<evidence type="ECO:0008006" key="3">
    <source>
        <dbReference type="Google" id="ProtNLM"/>
    </source>
</evidence>
<organism evidence="1 2">
    <name type="scientific">Flectobacillus roseus</name>
    <dbReference type="NCBI Taxonomy" id="502259"/>
    <lineage>
        <taxon>Bacteria</taxon>
        <taxon>Pseudomonadati</taxon>
        <taxon>Bacteroidota</taxon>
        <taxon>Cytophagia</taxon>
        <taxon>Cytophagales</taxon>
        <taxon>Flectobacillaceae</taxon>
        <taxon>Flectobacillus</taxon>
    </lineage>
</organism>
<gene>
    <name evidence="1" type="ORF">QM524_19915</name>
</gene>
<dbReference type="Gene3D" id="3.10.620.30">
    <property type="match status" value="1"/>
</dbReference>